<dbReference type="InterPro" id="IPR003410">
    <property type="entry name" value="HYR_dom"/>
</dbReference>
<accession>A0A3P7KZ07</accession>
<name>A0A3P7KZ07_STRVU</name>
<evidence type="ECO:0000313" key="3">
    <source>
        <dbReference type="EMBL" id="VDM72412.1"/>
    </source>
</evidence>
<feature type="domain" description="HYR" evidence="2">
    <location>
        <begin position="1"/>
        <end position="76"/>
    </location>
</feature>
<sequence length="195" mass="21721">MVKSCPRDIRSVSDTRLTPIEWDTEDMFVDNVGVTSITSNYRAGQYFTWGYYRVIYTGSDAAGNTAFCSFSIVVSPAECQIPKPDEQLQGKAIVEKVAGVDVLLKAQIECADKFYPRTGPEFYVCDVMGQWDRIGLWPANRTYSFPSCGTTTNPTQNITGTLQEYGNCTVIRQRLLDSLLSDLAPYCGNCTDEVK</sequence>
<keyword evidence="5" id="KW-1185">Reference proteome</keyword>
<dbReference type="OrthoDB" id="5814741at2759"/>
<protein>
    <recommendedName>
        <fullName evidence="2">HYR domain-containing protein</fullName>
    </recommendedName>
</protein>
<dbReference type="AlphaFoldDB" id="A0A3P7KZ07"/>
<dbReference type="PANTHER" id="PTHR24273">
    <property type="entry name" value="FI04643P-RELATED"/>
    <property type="match status" value="1"/>
</dbReference>
<dbReference type="EMBL" id="UYYB01025241">
    <property type="protein sequence ID" value="VDM72412.1"/>
    <property type="molecule type" value="Genomic_DNA"/>
</dbReference>
<dbReference type="Proteomes" id="UP000270094">
    <property type="component" value="Unassembled WGS sequence"/>
</dbReference>
<reference evidence="3 5" key="1">
    <citation type="submission" date="2018-11" db="EMBL/GenBank/DDBJ databases">
        <authorList>
            <consortium name="Pathogen Informatics"/>
        </authorList>
    </citation>
    <scope>NUCLEOTIDE SEQUENCE [LARGE SCALE GENOMIC DNA]</scope>
</reference>
<evidence type="ECO:0000256" key="1">
    <source>
        <dbReference type="ARBA" id="ARBA00022737"/>
    </source>
</evidence>
<evidence type="ECO:0000313" key="4">
    <source>
        <dbReference type="EMBL" id="VDM72455.1"/>
    </source>
</evidence>
<organism evidence="3 5">
    <name type="scientific">Strongylus vulgaris</name>
    <name type="common">Blood worm</name>
    <dbReference type="NCBI Taxonomy" id="40348"/>
    <lineage>
        <taxon>Eukaryota</taxon>
        <taxon>Metazoa</taxon>
        <taxon>Ecdysozoa</taxon>
        <taxon>Nematoda</taxon>
        <taxon>Chromadorea</taxon>
        <taxon>Rhabditida</taxon>
        <taxon>Rhabditina</taxon>
        <taxon>Rhabditomorpha</taxon>
        <taxon>Strongyloidea</taxon>
        <taxon>Strongylidae</taxon>
        <taxon>Strongylus</taxon>
    </lineage>
</organism>
<dbReference type="EMBL" id="UYYB01025450">
    <property type="protein sequence ID" value="VDM72455.1"/>
    <property type="molecule type" value="Genomic_DNA"/>
</dbReference>
<keyword evidence="1" id="KW-0677">Repeat</keyword>
<evidence type="ECO:0000313" key="5">
    <source>
        <dbReference type="Proteomes" id="UP000270094"/>
    </source>
</evidence>
<dbReference type="PROSITE" id="PS50825">
    <property type="entry name" value="HYR"/>
    <property type="match status" value="1"/>
</dbReference>
<gene>
    <name evidence="3" type="ORF">SVUK_LOCUS7410</name>
    <name evidence="4" type="ORF">SVUK_LOCUS7453</name>
</gene>
<evidence type="ECO:0000259" key="2">
    <source>
        <dbReference type="PROSITE" id="PS50825"/>
    </source>
</evidence>
<dbReference type="Pfam" id="PF02494">
    <property type="entry name" value="HYR"/>
    <property type="match status" value="1"/>
</dbReference>
<dbReference type="PANTHER" id="PTHR24273:SF32">
    <property type="entry name" value="HYALIN"/>
    <property type="match status" value="1"/>
</dbReference>
<proteinExistence type="predicted"/>